<evidence type="ECO:0000313" key="5">
    <source>
        <dbReference type="Proteomes" id="UP000055060"/>
    </source>
</evidence>
<dbReference type="InterPro" id="IPR003018">
    <property type="entry name" value="GAF"/>
</dbReference>
<dbReference type="GO" id="GO:0046983">
    <property type="term" value="F:protein dimerization activity"/>
    <property type="evidence" value="ECO:0007669"/>
    <property type="project" value="InterPro"/>
</dbReference>
<gene>
    <name evidence="4" type="ORF">LARV_01592</name>
</gene>
<dbReference type="InterPro" id="IPR011123">
    <property type="entry name" value="Y_Y_Y"/>
</dbReference>
<keyword evidence="1" id="KW-0597">Phosphoprotein</keyword>
<dbReference type="PROSITE" id="PS50109">
    <property type="entry name" value="HIS_KIN"/>
    <property type="match status" value="1"/>
</dbReference>
<keyword evidence="5" id="KW-1185">Reference proteome</keyword>
<protein>
    <submittedName>
        <fullName evidence="4">Histidine kinase</fullName>
    </submittedName>
</protein>
<dbReference type="InterPro" id="IPR011110">
    <property type="entry name" value="Reg_prop"/>
</dbReference>
<dbReference type="Proteomes" id="UP000055060">
    <property type="component" value="Unassembled WGS sequence"/>
</dbReference>
<dbReference type="InterPro" id="IPR015943">
    <property type="entry name" value="WD40/YVTN_repeat-like_dom_sf"/>
</dbReference>
<dbReference type="Gene3D" id="2.130.10.10">
    <property type="entry name" value="YVTN repeat-like/Quinoprotein amine dehydrogenase"/>
    <property type="match status" value="4"/>
</dbReference>
<dbReference type="Pfam" id="PF02518">
    <property type="entry name" value="HATPase_c"/>
    <property type="match status" value="1"/>
</dbReference>
<dbReference type="Gene3D" id="3.30.450.40">
    <property type="match status" value="1"/>
</dbReference>
<evidence type="ECO:0000259" key="3">
    <source>
        <dbReference type="PROSITE" id="PS50109"/>
    </source>
</evidence>
<dbReference type="GO" id="GO:0016020">
    <property type="term" value="C:membrane"/>
    <property type="evidence" value="ECO:0007669"/>
    <property type="project" value="InterPro"/>
</dbReference>
<evidence type="ECO:0000256" key="2">
    <source>
        <dbReference type="ARBA" id="ARBA00022777"/>
    </source>
</evidence>
<dbReference type="SMART" id="SM00065">
    <property type="entry name" value="GAF"/>
    <property type="match status" value="1"/>
</dbReference>
<dbReference type="RefSeq" id="WP_075073142.1">
    <property type="nucleotide sequence ID" value="NZ_DF967972.1"/>
</dbReference>
<dbReference type="InterPro" id="IPR013783">
    <property type="entry name" value="Ig-like_fold"/>
</dbReference>
<dbReference type="Gene3D" id="2.60.40.10">
    <property type="entry name" value="Immunoglobulins"/>
    <property type="match status" value="1"/>
</dbReference>
<dbReference type="SUPFAM" id="SSF55781">
    <property type="entry name" value="GAF domain-like"/>
    <property type="match status" value="1"/>
</dbReference>
<dbReference type="AlphaFoldDB" id="A0A0S7B8I8"/>
<dbReference type="Pfam" id="PF07730">
    <property type="entry name" value="HisKA_3"/>
    <property type="match status" value="1"/>
</dbReference>
<dbReference type="InterPro" id="IPR005467">
    <property type="entry name" value="His_kinase_dom"/>
</dbReference>
<accession>A0A0S7B8I8</accession>
<evidence type="ECO:0000256" key="1">
    <source>
        <dbReference type="ARBA" id="ARBA00022553"/>
    </source>
</evidence>
<dbReference type="InterPro" id="IPR003594">
    <property type="entry name" value="HATPase_dom"/>
</dbReference>
<organism evidence="4">
    <name type="scientific">Longilinea arvoryzae</name>
    <dbReference type="NCBI Taxonomy" id="360412"/>
    <lineage>
        <taxon>Bacteria</taxon>
        <taxon>Bacillati</taxon>
        <taxon>Chloroflexota</taxon>
        <taxon>Anaerolineae</taxon>
        <taxon>Anaerolineales</taxon>
        <taxon>Anaerolineaceae</taxon>
        <taxon>Longilinea</taxon>
    </lineage>
</organism>
<dbReference type="CDD" id="cd16917">
    <property type="entry name" value="HATPase_UhpB-NarQ-NarX-like"/>
    <property type="match status" value="1"/>
</dbReference>
<dbReference type="SMART" id="SM00387">
    <property type="entry name" value="HATPase_c"/>
    <property type="match status" value="1"/>
</dbReference>
<dbReference type="Gene3D" id="3.30.565.10">
    <property type="entry name" value="Histidine kinase-like ATPase, C-terminal domain"/>
    <property type="match status" value="1"/>
</dbReference>
<dbReference type="Gene3D" id="1.20.5.1930">
    <property type="match status" value="1"/>
</dbReference>
<dbReference type="InterPro" id="IPR036890">
    <property type="entry name" value="HATPase_C_sf"/>
</dbReference>
<dbReference type="GO" id="GO:0000155">
    <property type="term" value="F:phosphorelay sensor kinase activity"/>
    <property type="evidence" value="ECO:0007669"/>
    <property type="project" value="InterPro"/>
</dbReference>
<dbReference type="SUPFAM" id="SSF55874">
    <property type="entry name" value="ATPase domain of HSP90 chaperone/DNA topoisomerase II/histidine kinase"/>
    <property type="match status" value="1"/>
</dbReference>
<dbReference type="EMBL" id="DF967972">
    <property type="protein sequence ID" value="GAP13836.1"/>
    <property type="molecule type" value="Genomic_DNA"/>
</dbReference>
<dbReference type="PANTHER" id="PTHR43547:SF2">
    <property type="entry name" value="HYBRID SIGNAL TRANSDUCTION HISTIDINE KINASE C"/>
    <property type="match status" value="1"/>
</dbReference>
<reference evidence="4" key="1">
    <citation type="submission" date="2015-07" db="EMBL/GenBank/DDBJ databases">
        <title>Draft Genome Sequences of Anaerolinea thermolimosa IMO-1, Bellilinea caldifistulae GOMI-1, Leptolinea tardivitalis YMTK-2, Levilinea saccharolytica KIBI-1,Longilinea arvoryzae KOME-1, Previously Described as Members of the Anaerolineaceae (Chloroflexi).</title>
        <authorList>
            <person name="Sekiguchi Y."/>
            <person name="Ohashi A."/>
            <person name="Matsuura N."/>
            <person name="Tourlousse M.D."/>
        </authorList>
    </citation>
    <scope>NUCLEOTIDE SEQUENCE [LARGE SCALE GENOMIC DNA]</scope>
    <source>
        <strain evidence="4">KOME-1</strain>
    </source>
</reference>
<dbReference type="InterPro" id="IPR029016">
    <property type="entry name" value="GAF-like_dom_sf"/>
</dbReference>
<dbReference type="Pfam" id="PF01590">
    <property type="entry name" value="GAF"/>
    <property type="match status" value="1"/>
</dbReference>
<evidence type="ECO:0000313" key="4">
    <source>
        <dbReference type="EMBL" id="GAP13836.1"/>
    </source>
</evidence>
<sequence length="1235" mass="138068">MPSKPKQSILRFIQWAVIASLSLGLTLGVVTPVKAVAEVVRFERLTSDQGLSQSWVRTILQDWQGYLWFGTEYGLNRYDGYEFEIYRHDLEDPDSLADSNVIALLEDTNHRLWVGTLNGLDRLDRDGNRFVHYHSDAYDPNSLGGMEISVLYQDRQGVLWVGTEDGGLSRYNAATDNFTRFQFASADPTSLSNNDVLSIFEDHNGILWVGTALGGLNALDPNTGKFTRYRANSKDSASLSSDAVRAIYEDSLGNLWVGTDTGGLNLFDRKANTFTHYRYQVDDAYSLSGDEVRVIYEDRSGELWVGTKAGLNRMDRNLGRFIRYRHDPSDPYSISSDSIWSLYEDRGGILWIGTGGGGVSKYAGSLQKFTLHQYRPDQTATLSDNDILAITEDRQGRLWVGTHFGGLDRLDDVENDVRVFRHNPHDSTSIAGDDVRALLVDHTGRLWVGLNRGGLDYLDPYSDDFVHLANSADDPAGLGEDRVATLFEDRDETLWVGLWTQGLDRLDSASKTFTHFRHDPADSNSLVDDRVRVIYQDKEGLFWIGTYGGFSIWDSGENLFTNYSNDPNNPDSLSNDIVRAFHEDASGNMWIATYGGGLNYFDRKTQKFSHYTIKNGLPSDALYSLLADETGEMWISSNSGLTHFDPKRISFRNYTTKDGLQGDEFNGGSAFRNAEGEMFFGGINGFNSFYPQQVADNSSVPPVVITAFRKFNKTVRTDLQPGETIELDYTDNFISFDFAALDYYAPLRNQYTYMLEGFDRQWVAAGTRRYASYTNLRGGDYVFRVRGSNSDGIWNVDGFSVNIHITPPFWERWWFFGMIAVVLAGGAFGAYRMRVQEIKDRNRSLEVQVRERTMEIERRQLVAEGLRKIISMLNSNYSLSESLDTILVQAAQFTGACCAYIFQTCEDCGDLAVLALKEDHNLSDEALRNWKGFIGDEVTNNLIRGQSMAVSDLSALRAETGESQYPYAVNHNALLAVPLPVSGKVGGGLILLFEKTRNLTQEEINLATTLADQASLAIANAQLRAQAEQNAIAAERSRLARDLHDAVTQTLFTTSLIADVLPRIWERNPEEGRKRLEQIRQLTRGALAEMRTLLLELRPASLTETNLADLVRQLSLAFTGRTQIPVEVSVEGNFVLPPDVQVTLYRIAQELLNNVAKHAQATQVSVKLSEVNGQILLQVCDNGKGFDIEAVPSGHMGLGIIRERATSVGATLDVESRPGDGTRVAVYWDGIIQES</sequence>
<feature type="domain" description="Histidine kinase" evidence="3">
    <location>
        <begin position="1038"/>
        <end position="1226"/>
    </location>
</feature>
<dbReference type="Pfam" id="PF07494">
    <property type="entry name" value="Reg_prop"/>
    <property type="match status" value="9"/>
</dbReference>
<dbReference type="PANTHER" id="PTHR43547">
    <property type="entry name" value="TWO-COMPONENT HISTIDINE KINASE"/>
    <property type="match status" value="1"/>
</dbReference>
<dbReference type="OrthoDB" id="9813394at2"/>
<dbReference type="STRING" id="360412.LARV_01592"/>
<dbReference type="Pfam" id="PF07495">
    <property type="entry name" value="Y_Y_Y"/>
    <property type="match status" value="1"/>
</dbReference>
<proteinExistence type="predicted"/>
<keyword evidence="2 4" id="KW-0808">Transferase</keyword>
<dbReference type="InterPro" id="IPR011712">
    <property type="entry name" value="Sig_transdc_His_kin_sub3_dim/P"/>
</dbReference>
<dbReference type="SUPFAM" id="SSF63829">
    <property type="entry name" value="Calcium-dependent phosphotriesterase"/>
    <property type="match status" value="3"/>
</dbReference>
<name>A0A0S7B8I8_9CHLR</name>
<keyword evidence="2 4" id="KW-0418">Kinase</keyword>